<evidence type="ECO:0000256" key="1">
    <source>
        <dbReference type="ARBA" id="ARBA00005889"/>
    </source>
</evidence>
<keyword evidence="2 6" id="KW-0479">Metal-binding</keyword>
<dbReference type="InterPro" id="IPR031052">
    <property type="entry name" value="FHY3/FAR1"/>
</dbReference>
<accession>A0A445L2X6</accession>
<dbReference type="PANTHER" id="PTHR31669:SF251">
    <property type="entry name" value="PROTEIN FAR1-RELATED SEQUENCE"/>
    <property type="match status" value="1"/>
</dbReference>
<evidence type="ECO:0000313" key="10">
    <source>
        <dbReference type="Proteomes" id="UP000289340"/>
    </source>
</evidence>
<protein>
    <recommendedName>
        <fullName evidence="6">Protein FAR1-RELATED SEQUENCE</fullName>
    </recommendedName>
</protein>
<evidence type="ECO:0000256" key="5">
    <source>
        <dbReference type="PROSITE-ProRule" id="PRU00325"/>
    </source>
</evidence>
<feature type="domain" description="SWIM-type" evidence="8">
    <location>
        <begin position="175"/>
        <end position="213"/>
    </location>
</feature>
<feature type="compositionally biased region" description="Basic and acidic residues" evidence="7">
    <location>
        <begin position="267"/>
        <end position="277"/>
    </location>
</feature>
<keyword evidence="3 5" id="KW-0863">Zinc-finger</keyword>
<dbReference type="PROSITE" id="PS50966">
    <property type="entry name" value="ZF_SWIM"/>
    <property type="match status" value="1"/>
</dbReference>
<organism evidence="9 10">
    <name type="scientific">Glycine soja</name>
    <name type="common">Wild soybean</name>
    <dbReference type="NCBI Taxonomy" id="3848"/>
    <lineage>
        <taxon>Eukaryota</taxon>
        <taxon>Viridiplantae</taxon>
        <taxon>Streptophyta</taxon>
        <taxon>Embryophyta</taxon>
        <taxon>Tracheophyta</taxon>
        <taxon>Spermatophyta</taxon>
        <taxon>Magnoliopsida</taxon>
        <taxon>eudicotyledons</taxon>
        <taxon>Gunneridae</taxon>
        <taxon>Pentapetalae</taxon>
        <taxon>rosids</taxon>
        <taxon>fabids</taxon>
        <taxon>Fabales</taxon>
        <taxon>Fabaceae</taxon>
        <taxon>Papilionoideae</taxon>
        <taxon>50 kb inversion clade</taxon>
        <taxon>NPAAA clade</taxon>
        <taxon>indigoferoid/millettioid clade</taxon>
        <taxon>Phaseoleae</taxon>
        <taxon>Glycine</taxon>
        <taxon>Glycine subgen. Soja</taxon>
    </lineage>
</organism>
<dbReference type="InterPro" id="IPR006564">
    <property type="entry name" value="Znf_PMZ"/>
</dbReference>
<dbReference type="Proteomes" id="UP000289340">
    <property type="component" value="Chromosome 4"/>
</dbReference>
<comment type="similarity">
    <text evidence="1 6">Belongs to the FHY3/FAR1 family.</text>
</comment>
<dbReference type="SMART" id="SM00575">
    <property type="entry name" value="ZnF_PMZ"/>
    <property type="match status" value="1"/>
</dbReference>
<dbReference type="Pfam" id="PF04434">
    <property type="entry name" value="SWIM"/>
    <property type="match status" value="1"/>
</dbReference>
<keyword evidence="4 6" id="KW-0862">Zinc</keyword>
<evidence type="ECO:0000256" key="2">
    <source>
        <dbReference type="ARBA" id="ARBA00022723"/>
    </source>
</evidence>
<dbReference type="GO" id="GO:0008270">
    <property type="term" value="F:zinc ion binding"/>
    <property type="evidence" value="ECO:0007669"/>
    <property type="project" value="UniProtKB-UniRule"/>
</dbReference>
<comment type="function">
    <text evidence="6">Putative transcription activator involved in regulating light control of development.</text>
</comment>
<comment type="subcellular location">
    <subcellularLocation>
        <location evidence="6">Nucleus</location>
    </subcellularLocation>
</comment>
<dbReference type="GO" id="GO:0005634">
    <property type="term" value="C:nucleus"/>
    <property type="evidence" value="ECO:0007669"/>
    <property type="project" value="UniProtKB-SubCell"/>
</dbReference>
<dbReference type="EMBL" id="QZWG01000004">
    <property type="protein sequence ID" value="RZC17558.1"/>
    <property type="molecule type" value="Genomic_DNA"/>
</dbReference>
<evidence type="ECO:0000256" key="3">
    <source>
        <dbReference type="ARBA" id="ARBA00022771"/>
    </source>
</evidence>
<evidence type="ECO:0000256" key="6">
    <source>
        <dbReference type="RuleBase" id="RU367018"/>
    </source>
</evidence>
<evidence type="ECO:0000256" key="4">
    <source>
        <dbReference type="ARBA" id="ARBA00022833"/>
    </source>
</evidence>
<feature type="region of interest" description="Disordered" evidence="7">
    <location>
        <begin position="248"/>
        <end position="277"/>
    </location>
</feature>
<reference evidence="9 10" key="1">
    <citation type="submission" date="2018-09" db="EMBL/GenBank/DDBJ databases">
        <title>A high-quality reference genome of wild soybean provides a powerful tool to mine soybean genomes.</title>
        <authorList>
            <person name="Xie M."/>
            <person name="Chung C.Y.L."/>
            <person name="Li M.-W."/>
            <person name="Wong F.-L."/>
            <person name="Chan T.-F."/>
            <person name="Lam H.-M."/>
        </authorList>
    </citation>
    <scope>NUCLEOTIDE SEQUENCE [LARGE SCALE GENOMIC DNA]</scope>
    <source>
        <strain evidence="10">cv. W05</strain>
        <tissue evidence="9">Hypocotyl of etiolated seedlings</tissue>
    </source>
</reference>
<dbReference type="InterPro" id="IPR007527">
    <property type="entry name" value="Znf_SWIM"/>
</dbReference>
<evidence type="ECO:0000259" key="8">
    <source>
        <dbReference type="PROSITE" id="PS50966"/>
    </source>
</evidence>
<dbReference type="AlphaFoldDB" id="A0A445L2X6"/>
<evidence type="ECO:0000256" key="7">
    <source>
        <dbReference type="SAM" id="MobiDB-lite"/>
    </source>
</evidence>
<dbReference type="GO" id="GO:0006355">
    <property type="term" value="P:regulation of DNA-templated transcription"/>
    <property type="evidence" value="ECO:0007669"/>
    <property type="project" value="UniProtKB-UniRule"/>
</dbReference>
<sequence length="306" mass="33703">MIKERKIYGNTCSDSSFIRNNNQDNSNVFSHVVQTSGAVHCSAKITVSEMETALAYLCTQKDSDPNLFYETKIVEGRLASLFVADSTAQLDYACFGDTMALMKSGGMRGRLNMIPPVCGLLSAPHEKHAAEVFTMESYKSFLSEMWLETHLFVLNIDEGSNFRKYMLGNSEHQSLACEVMFKPSSPSIKCSCLEFETTGFPCCHAIHIINLPCYFASTSDQLFNVVNNMFQKLLDEVNELSVAPDASNSDALGIPTNEKGGAPVSSERSKGDDGHSRNVEHIKHVISVADKSPIIMQHTLGKGPCY</sequence>
<proteinExistence type="inferred from homology"/>
<dbReference type="PANTHER" id="PTHR31669">
    <property type="entry name" value="PROTEIN FAR1-RELATED SEQUENCE 10-RELATED"/>
    <property type="match status" value="1"/>
</dbReference>
<comment type="caution">
    <text evidence="9">The sequence shown here is derived from an EMBL/GenBank/DDBJ whole genome shotgun (WGS) entry which is preliminary data.</text>
</comment>
<evidence type="ECO:0000313" key="9">
    <source>
        <dbReference type="EMBL" id="RZC17558.1"/>
    </source>
</evidence>
<name>A0A445L2X6_GLYSO</name>
<keyword evidence="6" id="KW-0539">Nucleus</keyword>
<keyword evidence="10" id="KW-1185">Reference proteome</keyword>
<gene>
    <name evidence="9" type="ORF">D0Y65_010357</name>
</gene>